<keyword evidence="1" id="KW-0812">Transmembrane</keyword>
<dbReference type="AlphaFoldDB" id="A0A3M7TUV2"/>
<protein>
    <recommendedName>
        <fullName evidence="4">YrhC-like protein</fullName>
    </recommendedName>
</protein>
<gene>
    <name evidence="2" type="ORF">EBO34_02115</name>
</gene>
<sequence length="78" mass="8732">MSQQQVETLKAKVTDYKRYAFVMLALSIFMFVGILIPNEALAAEHQPILMGMNVAALLAAVVFHRIAMGTKKKLHEDE</sequence>
<dbReference type="Pfam" id="PF14143">
    <property type="entry name" value="YrhC"/>
    <property type="match status" value="1"/>
</dbReference>
<evidence type="ECO:0000313" key="3">
    <source>
        <dbReference type="Proteomes" id="UP000278746"/>
    </source>
</evidence>
<comment type="caution">
    <text evidence="2">The sequence shown here is derived from an EMBL/GenBank/DDBJ whole genome shotgun (WGS) entry which is preliminary data.</text>
</comment>
<reference evidence="2 3" key="1">
    <citation type="submission" date="2018-10" db="EMBL/GenBank/DDBJ databases">
        <title>Bacillus Keqinensis sp. nov., a moderately halophilic bacterium isolated from a saline-alkaline lake.</title>
        <authorList>
            <person name="Wang H."/>
        </authorList>
    </citation>
    <scope>NUCLEOTIDE SEQUENCE [LARGE SCALE GENOMIC DNA]</scope>
    <source>
        <strain evidence="2 3">KQ-3</strain>
    </source>
</reference>
<proteinExistence type="predicted"/>
<feature type="transmembrane region" description="Helical" evidence="1">
    <location>
        <begin position="19"/>
        <end position="36"/>
    </location>
</feature>
<evidence type="ECO:0008006" key="4">
    <source>
        <dbReference type="Google" id="ProtNLM"/>
    </source>
</evidence>
<dbReference type="Proteomes" id="UP000278746">
    <property type="component" value="Unassembled WGS sequence"/>
</dbReference>
<dbReference type="OrthoDB" id="2943632at2"/>
<dbReference type="RefSeq" id="WP_122896307.1">
    <property type="nucleotide sequence ID" value="NZ_RHIB01000001.1"/>
</dbReference>
<name>A0A3M7TUV2_9BACI</name>
<evidence type="ECO:0000256" key="1">
    <source>
        <dbReference type="SAM" id="Phobius"/>
    </source>
</evidence>
<accession>A0A3M7TUV2</accession>
<evidence type="ECO:0000313" key="2">
    <source>
        <dbReference type="EMBL" id="RNA68782.1"/>
    </source>
</evidence>
<keyword evidence="1" id="KW-1133">Transmembrane helix</keyword>
<dbReference type="InterPro" id="IPR025418">
    <property type="entry name" value="YrhC-like"/>
</dbReference>
<feature type="transmembrane region" description="Helical" evidence="1">
    <location>
        <begin position="48"/>
        <end position="67"/>
    </location>
</feature>
<organism evidence="2 3">
    <name type="scientific">Alteribacter keqinensis</name>
    <dbReference type="NCBI Taxonomy" id="2483800"/>
    <lineage>
        <taxon>Bacteria</taxon>
        <taxon>Bacillati</taxon>
        <taxon>Bacillota</taxon>
        <taxon>Bacilli</taxon>
        <taxon>Bacillales</taxon>
        <taxon>Bacillaceae</taxon>
        <taxon>Alteribacter</taxon>
    </lineage>
</organism>
<keyword evidence="3" id="KW-1185">Reference proteome</keyword>
<dbReference type="EMBL" id="RHIB01000001">
    <property type="protein sequence ID" value="RNA68782.1"/>
    <property type="molecule type" value="Genomic_DNA"/>
</dbReference>
<keyword evidence="1" id="KW-0472">Membrane</keyword>